<evidence type="ECO:0008006" key="16">
    <source>
        <dbReference type="Google" id="ProtNLM"/>
    </source>
</evidence>
<feature type="domain" description="Zn(2)-C6 fungal-type" evidence="12">
    <location>
        <begin position="78"/>
        <end position="105"/>
    </location>
</feature>
<accession>A0A1V6PFM6</accession>
<dbReference type="InterPro" id="IPR007219">
    <property type="entry name" value="XnlR_reg_dom"/>
</dbReference>
<evidence type="ECO:0000256" key="8">
    <source>
        <dbReference type="ARBA" id="ARBA00023163"/>
    </source>
</evidence>
<keyword evidence="8" id="KW-0804">Transcription</keyword>
<keyword evidence="15" id="KW-1185">Reference proteome</keyword>
<proteinExistence type="predicted"/>
<dbReference type="SMART" id="SM00355">
    <property type="entry name" value="ZnF_C2H2"/>
    <property type="match status" value="2"/>
</dbReference>
<dbReference type="PANTHER" id="PTHR40626:SF8">
    <property type="entry name" value="C2H2 FINGER DOMAIN TRANSCRIPTION FACTOR (EUROFUNG)-RELATED"/>
    <property type="match status" value="1"/>
</dbReference>
<keyword evidence="3" id="KW-0677">Repeat</keyword>
<evidence type="ECO:0000256" key="5">
    <source>
        <dbReference type="ARBA" id="ARBA00022833"/>
    </source>
</evidence>
<dbReference type="GO" id="GO:0006351">
    <property type="term" value="P:DNA-templated transcription"/>
    <property type="evidence" value="ECO:0007669"/>
    <property type="project" value="InterPro"/>
</dbReference>
<reference evidence="15" key="1">
    <citation type="journal article" date="2017" name="Nat. Microbiol.">
        <title>Global analysis of biosynthetic gene clusters reveals vast potential of secondary metabolite production in Penicillium species.</title>
        <authorList>
            <person name="Nielsen J.C."/>
            <person name="Grijseels S."/>
            <person name="Prigent S."/>
            <person name="Ji B."/>
            <person name="Dainat J."/>
            <person name="Nielsen K.F."/>
            <person name="Frisvad J.C."/>
            <person name="Workman M."/>
            <person name="Nielsen J."/>
        </authorList>
    </citation>
    <scope>NUCLEOTIDE SEQUENCE [LARGE SCALE GENOMIC DNA]</scope>
    <source>
        <strain evidence="15">IBT 11843</strain>
    </source>
</reference>
<dbReference type="PROSITE" id="PS50048">
    <property type="entry name" value="ZN2_CY6_FUNGAL_2"/>
    <property type="match status" value="1"/>
</dbReference>
<dbReference type="EMBL" id="MDYL01000006">
    <property type="protein sequence ID" value="OQD75804.1"/>
    <property type="molecule type" value="Genomic_DNA"/>
</dbReference>
<dbReference type="SMART" id="SM00066">
    <property type="entry name" value="GAL4"/>
    <property type="match status" value="1"/>
</dbReference>
<keyword evidence="4 10" id="KW-0863">Zinc-finger</keyword>
<keyword evidence="5" id="KW-0862">Zinc</keyword>
<evidence type="ECO:0000256" key="9">
    <source>
        <dbReference type="ARBA" id="ARBA00023242"/>
    </source>
</evidence>
<dbReference type="PROSITE" id="PS00028">
    <property type="entry name" value="ZINC_FINGER_C2H2_1"/>
    <property type="match status" value="1"/>
</dbReference>
<protein>
    <recommendedName>
        <fullName evidence="16">C2H2-type domain-containing protein</fullName>
    </recommendedName>
</protein>
<dbReference type="InterPro" id="IPR036864">
    <property type="entry name" value="Zn2-C6_fun-type_DNA-bd_sf"/>
</dbReference>
<feature type="region of interest" description="Disordered" evidence="11">
    <location>
        <begin position="109"/>
        <end position="134"/>
    </location>
</feature>
<gene>
    <name evidence="14" type="ORF">PENDEC_c006G03352</name>
</gene>
<name>A0A1V6PFM6_PENDC</name>
<dbReference type="GO" id="GO:0000981">
    <property type="term" value="F:DNA-binding transcription factor activity, RNA polymerase II-specific"/>
    <property type="evidence" value="ECO:0007669"/>
    <property type="project" value="InterPro"/>
</dbReference>
<dbReference type="InterPro" id="IPR001138">
    <property type="entry name" value="Zn2Cys6_DnaBD"/>
</dbReference>
<dbReference type="CDD" id="cd00067">
    <property type="entry name" value="GAL4"/>
    <property type="match status" value="1"/>
</dbReference>
<dbReference type="CDD" id="cd12148">
    <property type="entry name" value="fungal_TF_MHR"/>
    <property type="match status" value="1"/>
</dbReference>
<evidence type="ECO:0000256" key="4">
    <source>
        <dbReference type="ARBA" id="ARBA00022771"/>
    </source>
</evidence>
<dbReference type="GO" id="GO:0000785">
    <property type="term" value="C:chromatin"/>
    <property type="evidence" value="ECO:0007669"/>
    <property type="project" value="TreeGrafter"/>
</dbReference>
<evidence type="ECO:0000256" key="1">
    <source>
        <dbReference type="ARBA" id="ARBA00004123"/>
    </source>
</evidence>
<dbReference type="Pfam" id="PF00172">
    <property type="entry name" value="Zn_clus"/>
    <property type="match status" value="1"/>
</dbReference>
<dbReference type="SUPFAM" id="SSF57701">
    <property type="entry name" value="Zn2/Cys6 DNA-binding domain"/>
    <property type="match status" value="1"/>
</dbReference>
<keyword evidence="9" id="KW-0539">Nucleus</keyword>
<keyword evidence="2" id="KW-0479">Metal-binding</keyword>
<evidence type="ECO:0000256" key="10">
    <source>
        <dbReference type="PROSITE-ProRule" id="PRU00042"/>
    </source>
</evidence>
<keyword evidence="6" id="KW-0805">Transcription regulation</keyword>
<dbReference type="PROSITE" id="PS00463">
    <property type="entry name" value="ZN2_CY6_FUNGAL_1"/>
    <property type="match status" value="1"/>
</dbReference>
<evidence type="ECO:0000259" key="12">
    <source>
        <dbReference type="PROSITE" id="PS50048"/>
    </source>
</evidence>
<evidence type="ECO:0000313" key="14">
    <source>
        <dbReference type="EMBL" id="OQD75804.1"/>
    </source>
</evidence>
<dbReference type="Pfam" id="PF04082">
    <property type="entry name" value="Fungal_trans"/>
    <property type="match status" value="1"/>
</dbReference>
<dbReference type="OMA" id="YNFWLVS"/>
<dbReference type="Gene3D" id="4.10.240.10">
    <property type="entry name" value="Zn(2)-C6 fungal-type DNA-binding domain"/>
    <property type="match status" value="1"/>
</dbReference>
<keyword evidence="7" id="KW-0238">DNA-binding</keyword>
<dbReference type="Proteomes" id="UP000191522">
    <property type="component" value="Unassembled WGS sequence"/>
</dbReference>
<dbReference type="GO" id="GO:0008270">
    <property type="term" value="F:zinc ion binding"/>
    <property type="evidence" value="ECO:0007669"/>
    <property type="project" value="UniProtKB-KW"/>
</dbReference>
<feature type="domain" description="C2H2-type" evidence="13">
    <location>
        <begin position="8"/>
        <end position="35"/>
    </location>
</feature>
<dbReference type="OrthoDB" id="10018191at2759"/>
<dbReference type="InterPro" id="IPR036236">
    <property type="entry name" value="Znf_C2H2_sf"/>
</dbReference>
<evidence type="ECO:0000256" key="3">
    <source>
        <dbReference type="ARBA" id="ARBA00022737"/>
    </source>
</evidence>
<dbReference type="SUPFAM" id="SSF57667">
    <property type="entry name" value="beta-beta-alpha zinc fingers"/>
    <property type="match status" value="1"/>
</dbReference>
<feature type="domain" description="C2H2-type" evidence="13">
    <location>
        <begin position="36"/>
        <end position="65"/>
    </location>
</feature>
<evidence type="ECO:0000256" key="11">
    <source>
        <dbReference type="SAM" id="MobiDB-lite"/>
    </source>
</evidence>
<sequence length="675" mass="77466">MKPADKHFRCTVCQRAFTRIDHLKRHHLRHSGQKPYSCIFCNDAFARCDNLRDHYADCAQRGDRKIPETGQRGRRRHACQSCTTMKLRCDGDSPCGSCAKRGLNCNNDRSTQRKQPGLDEETQPTKTETYEQPSDRGSIKFLLNAGTDSFTEEFRLPPCGDRARGLVYHNQTGLDEVAVRELFPYDTQNDQPDYIPTLLDTDSSSLQFLQGTFLDFFNGPFQKSAEDPFTGQIAYQTAIPNQVPNLSLSPEQTIFEPERPFAMALVQSILARAWTVPLDAKSQEEISTNLNFLLTTSRIRKFIALYFKYWQPSCPMIHVPSFDPETVTIPLLASVTFMGAMYSSDQREAYVAKRVLDLAELYIFSNHVYSSESEIATAFSGNPSTDYESSDWAKFQDCQAGFIITVAQYWAGSRASRNRVMETRFGETVKVARRFSLEKCQHTPHEQLEHQWIQTECRIRTINVIALLDCAFCFYQNYPCRLTFSEMECELPCEEALFESEHPFLERNFRFTRSLTLCGAFQNLFDSSHKHGQSPDPSQMNLTVMDMFLLIHVLFSFINNHMTQVGLLRRQADTIQASQNSIEGNEAKGTIPEDSLLGSIRIALNRWRDHWVALRNKVSSDEWASMGFYKNGYNFWLVSQLLITKKDAVDVIMQLEVHCEDKLERLKVLLLDEQD</sequence>
<dbReference type="PROSITE" id="PS50157">
    <property type="entry name" value="ZINC_FINGER_C2H2_2"/>
    <property type="match status" value="2"/>
</dbReference>
<dbReference type="PANTHER" id="PTHR40626">
    <property type="entry name" value="MIP31509P"/>
    <property type="match status" value="1"/>
</dbReference>
<evidence type="ECO:0000256" key="6">
    <source>
        <dbReference type="ARBA" id="ARBA00023015"/>
    </source>
</evidence>
<comment type="subcellular location">
    <subcellularLocation>
        <location evidence="1">Nucleus</location>
    </subcellularLocation>
</comment>
<evidence type="ECO:0000256" key="2">
    <source>
        <dbReference type="ARBA" id="ARBA00022723"/>
    </source>
</evidence>
<dbReference type="GO" id="GO:0000978">
    <property type="term" value="F:RNA polymerase II cis-regulatory region sequence-specific DNA binding"/>
    <property type="evidence" value="ECO:0007669"/>
    <property type="project" value="InterPro"/>
</dbReference>
<evidence type="ECO:0000259" key="13">
    <source>
        <dbReference type="PROSITE" id="PS50157"/>
    </source>
</evidence>
<dbReference type="AlphaFoldDB" id="A0A1V6PFM6"/>
<evidence type="ECO:0000313" key="15">
    <source>
        <dbReference type="Proteomes" id="UP000191522"/>
    </source>
</evidence>
<dbReference type="InterPro" id="IPR013087">
    <property type="entry name" value="Znf_C2H2_type"/>
</dbReference>
<organism evidence="14 15">
    <name type="scientific">Penicillium decumbens</name>
    <dbReference type="NCBI Taxonomy" id="69771"/>
    <lineage>
        <taxon>Eukaryota</taxon>
        <taxon>Fungi</taxon>
        <taxon>Dikarya</taxon>
        <taxon>Ascomycota</taxon>
        <taxon>Pezizomycotina</taxon>
        <taxon>Eurotiomycetes</taxon>
        <taxon>Eurotiomycetidae</taxon>
        <taxon>Eurotiales</taxon>
        <taxon>Aspergillaceae</taxon>
        <taxon>Penicillium</taxon>
    </lineage>
</organism>
<dbReference type="Gene3D" id="3.30.160.60">
    <property type="entry name" value="Classic Zinc Finger"/>
    <property type="match status" value="2"/>
</dbReference>
<evidence type="ECO:0000256" key="7">
    <source>
        <dbReference type="ARBA" id="ARBA00023125"/>
    </source>
</evidence>
<comment type="caution">
    <text evidence="14">The sequence shown here is derived from an EMBL/GenBank/DDBJ whole genome shotgun (WGS) entry which is preliminary data.</text>
</comment>
<dbReference type="STRING" id="69771.A0A1V6PFM6"/>
<dbReference type="InterPro" id="IPR051059">
    <property type="entry name" value="VerF-like"/>
</dbReference>
<dbReference type="GO" id="GO:0005634">
    <property type="term" value="C:nucleus"/>
    <property type="evidence" value="ECO:0007669"/>
    <property type="project" value="UniProtKB-SubCell"/>
</dbReference>